<gene>
    <name evidence="2" type="ORF">CJ030_MR7G028043</name>
</gene>
<evidence type="ECO:0000256" key="1">
    <source>
        <dbReference type="SAM" id="MobiDB-lite"/>
    </source>
</evidence>
<protein>
    <submittedName>
        <fullName evidence="2">Uncharacterized protein</fullName>
    </submittedName>
</protein>
<dbReference type="EMBL" id="RXIC02000025">
    <property type="protein sequence ID" value="KAB1205772.1"/>
    <property type="molecule type" value="Genomic_DNA"/>
</dbReference>
<keyword evidence="3" id="KW-1185">Reference proteome</keyword>
<name>A0A6A1UZE9_9ROSI</name>
<evidence type="ECO:0000313" key="2">
    <source>
        <dbReference type="EMBL" id="KAB1205772.1"/>
    </source>
</evidence>
<organism evidence="2 3">
    <name type="scientific">Morella rubra</name>
    <name type="common">Chinese bayberry</name>
    <dbReference type="NCBI Taxonomy" id="262757"/>
    <lineage>
        <taxon>Eukaryota</taxon>
        <taxon>Viridiplantae</taxon>
        <taxon>Streptophyta</taxon>
        <taxon>Embryophyta</taxon>
        <taxon>Tracheophyta</taxon>
        <taxon>Spermatophyta</taxon>
        <taxon>Magnoliopsida</taxon>
        <taxon>eudicotyledons</taxon>
        <taxon>Gunneridae</taxon>
        <taxon>Pentapetalae</taxon>
        <taxon>rosids</taxon>
        <taxon>fabids</taxon>
        <taxon>Fagales</taxon>
        <taxon>Myricaceae</taxon>
        <taxon>Morella</taxon>
    </lineage>
</organism>
<sequence>MNKRLRTSSQADAEESSAPGLSLDEHTAVIMSHSVVVERHIQLADFYELRFEEQAGWLPFVQRTGYASKNLVQEFYASILRARDVEEPSMEVTVRNVQIIFSPDKLALFLGTIMHLILCSTIDLKKHTTELSYGRAEFLYMVVVRGLHVDMHHSSTNASVLRP</sequence>
<evidence type="ECO:0000313" key="3">
    <source>
        <dbReference type="Proteomes" id="UP000516437"/>
    </source>
</evidence>
<proteinExistence type="predicted"/>
<dbReference type="AlphaFoldDB" id="A0A6A1UZE9"/>
<accession>A0A6A1UZE9</accession>
<dbReference type="Proteomes" id="UP000516437">
    <property type="component" value="Chromosome 7"/>
</dbReference>
<comment type="caution">
    <text evidence="2">The sequence shown here is derived from an EMBL/GenBank/DDBJ whole genome shotgun (WGS) entry which is preliminary data.</text>
</comment>
<reference evidence="2 3" key="1">
    <citation type="journal article" date="2019" name="Plant Biotechnol. J.">
        <title>The red bayberry genome and genetic basis of sex determination.</title>
        <authorList>
            <person name="Jia H.M."/>
            <person name="Jia H.J."/>
            <person name="Cai Q.L."/>
            <person name="Wang Y."/>
            <person name="Zhao H.B."/>
            <person name="Yang W.F."/>
            <person name="Wang G.Y."/>
            <person name="Li Y.H."/>
            <person name="Zhan D.L."/>
            <person name="Shen Y.T."/>
            <person name="Niu Q.F."/>
            <person name="Chang L."/>
            <person name="Qiu J."/>
            <person name="Zhao L."/>
            <person name="Xie H.B."/>
            <person name="Fu W.Y."/>
            <person name="Jin J."/>
            <person name="Li X.W."/>
            <person name="Jiao Y."/>
            <person name="Zhou C.C."/>
            <person name="Tu T."/>
            <person name="Chai C.Y."/>
            <person name="Gao J.L."/>
            <person name="Fan L.J."/>
            <person name="van de Weg E."/>
            <person name="Wang J.Y."/>
            <person name="Gao Z.S."/>
        </authorList>
    </citation>
    <scope>NUCLEOTIDE SEQUENCE [LARGE SCALE GENOMIC DNA]</scope>
    <source>
        <tissue evidence="2">Leaves</tissue>
    </source>
</reference>
<feature type="region of interest" description="Disordered" evidence="1">
    <location>
        <begin position="1"/>
        <end position="20"/>
    </location>
</feature>